<protein>
    <recommendedName>
        <fullName evidence="4">DUF4367 domain-containing protein</fullName>
    </recommendedName>
</protein>
<comment type="caution">
    <text evidence="2">The sequence shown here is derived from an EMBL/GenBank/DDBJ whole genome shotgun (WGS) entry which is preliminary data.</text>
</comment>
<evidence type="ECO:0000256" key="1">
    <source>
        <dbReference type="SAM" id="SignalP"/>
    </source>
</evidence>
<feature type="signal peptide" evidence="1">
    <location>
        <begin position="1"/>
        <end position="20"/>
    </location>
</feature>
<keyword evidence="3" id="KW-1185">Reference proteome</keyword>
<feature type="chain" id="PRO_5047096766" description="DUF4367 domain-containing protein" evidence="1">
    <location>
        <begin position="21"/>
        <end position="192"/>
    </location>
</feature>
<dbReference type="EMBL" id="JAMZFV010000025">
    <property type="protein sequence ID" value="MCP1111178.1"/>
    <property type="molecule type" value="Genomic_DNA"/>
</dbReference>
<name>A0ABT1EKH4_9FIRM</name>
<evidence type="ECO:0000313" key="2">
    <source>
        <dbReference type="EMBL" id="MCP1111178.1"/>
    </source>
</evidence>
<evidence type="ECO:0008006" key="4">
    <source>
        <dbReference type="Google" id="ProtNLM"/>
    </source>
</evidence>
<dbReference type="PROSITE" id="PS51257">
    <property type="entry name" value="PROKAR_LIPOPROTEIN"/>
    <property type="match status" value="1"/>
</dbReference>
<sequence length="192" mass="21151">MKRKNITTIATICIASLVLAGCGAKGGNKESPTKETTNQETKAKELAAYDEDFNIIDYYDTQLELEEAIGFKVLVLPATTGYANIDNIHNMSVSTEGVAEVFYSKDGSEQNMISVRTAPGDEAPVSYKKVNYDKEEEKDGITIHTGEDQKEKLRSSWWSVGEYSFSMSGQGVDEETYNSCLQTLIEGSLAMK</sequence>
<dbReference type="RefSeq" id="WP_262070055.1">
    <property type="nucleotide sequence ID" value="NZ_JAMXOC010000025.1"/>
</dbReference>
<gene>
    <name evidence="2" type="ORF">NK118_13060</name>
</gene>
<proteinExistence type="predicted"/>
<accession>A0ABT1EKH4</accession>
<dbReference type="Proteomes" id="UP001523565">
    <property type="component" value="Unassembled WGS sequence"/>
</dbReference>
<keyword evidence="1" id="KW-0732">Signal</keyword>
<evidence type="ECO:0000313" key="3">
    <source>
        <dbReference type="Proteomes" id="UP001523565"/>
    </source>
</evidence>
<organism evidence="2 3">
    <name type="scientific">Ohessyouella blattaphilus</name>
    <dbReference type="NCBI Taxonomy" id="2949333"/>
    <lineage>
        <taxon>Bacteria</taxon>
        <taxon>Bacillati</taxon>
        <taxon>Bacillota</taxon>
        <taxon>Clostridia</taxon>
        <taxon>Lachnospirales</taxon>
        <taxon>Lachnospiraceae</taxon>
        <taxon>Ohessyouella</taxon>
    </lineage>
</organism>
<reference evidence="2 3" key="1">
    <citation type="journal article" date="2022" name="Genome Biol. Evol.">
        <title>Host diet, physiology and behaviors set the stage for Lachnospiraceae cladogenesis.</title>
        <authorList>
            <person name="Vera-Ponce De Leon A."/>
            <person name="Schneider M."/>
            <person name="Jahnes B.C."/>
            <person name="Sadowski V."/>
            <person name="Camuy-Velez L.A."/>
            <person name="Duan J."/>
            <person name="Sabree Z.L."/>
        </authorList>
    </citation>
    <scope>NUCLEOTIDE SEQUENCE [LARGE SCALE GENOMIC DNA]</scope>
    <source>
        <strain evidence="2 3">PAL227</strain>
    </source>
</reference>